<feature type="compositionally biased region" description="Basic and acidic residues" evidence="2">
    <location>
        <begin position="99"/>
        <end position="112"/>
    </location>
</feature>
<evidence type="ECO:0000256" key="1">
    <source>
        <dbReference type="ARBA" id="ARBA00023054"/>
    </source>
</evidence>
<evidence type="ECO:0000313" key="5">
    <source>
        <dbReference type="Proteomes" id="UP001642540"/>
    </source>
</evidence>
<gene>
    <name evidence="4" type="ORF">ODALV1_LOCUS27335</name>
</gene>
<organism evidence="4 5">
    <name type="scientific">Orchesella dallaii</name>
    <dbReference type="NCBI Taxonomy" id="48710"/>
    <lineage>
        <taxon>Eukaryota</taxon>
        <taxon>Metazoa</taxon>
        <taxon>Ecdysozoa</taxon>
        <taxon>Arthropoda</taxon>
        <taxon>Hexapoda</taxon>
        <taxon>Collembola</taxon>
        <taxon>Entomobryomorpha</taxon>
        <taxon>Entomobryoidea</taxon>
        <taxon>Orchesellidae</taxon>
        <taxon>Orchesellinae</taxon>
        <taxon>Orchesella</taxon>
    </lineage>
</organism>
<reference evidence="4 5" key="1">
    <citation type="submission" date="2024-08" db="EMBL/GenBank/DDBJ databases">
        <authorList>
            <person name="Cucini C."/>
            <person name="Frati F."/>
        </authorList>
    </citation>
    <scope>NUCLEOTIDE SEQUENCE [LARGE SCALE GENOMIC DNA]</scope>
</reference>
<keyword evidence="1" id="KW-0175">Coiled coil</keyword>
<evidence type="ECO:0000259" key="3">
    <source>
        <dbReference type="Pfam" id="PF15295"/>
    </source>
</evidence>
<dbReference type="InterPro" id="IPR039303">
    <property type="entry name" value="CCDC50"/>
</dbReference>
<dbReference type="PANTHER" id="PTHR22115:SF4">
    <property type="entry name" value="COILED-COIL DOMAIN-CONTAINING PROTEIN"/>
    <property type="match status" value="1"/>
</dbReference>
<dbReference type="EMBL" id="CAXLJM020000122">
    <property type="protein sequence ID" value="CAL8138362.1"/>
    <property type="molecule type" value="Genomic_DNA"/>
</dbReference>
<keyword evidence="5" id="KW-1185">Reference proteome</keyword>
<name>A0ABP1RXJ5_9HEXA</name>
<dbReference type="PANTHER" id="PTHR22115">
    <property type="entry name" value="C3ORF6 PROTEIN-RELATED"/>
    <property type="match status" value="1"/>
</dbReference>
<dbReference type="Proteomes" id="UP001642540">
    <property type="component" value="Unassembled WGS sequence"/>
</dbReference>
<protein>
    <recommendedName>
        <fullName evidence="3">Coiled-coil domain-containing protein</fullName>
    </recommendedName>
</protein>
<dbReference type="InterPro" id="IPR029311">
    <property type="entry name" value="CCDC50_N"/>
</dbReference>
<feature type="region of interest" description="Disordered" evidence="2">
    <location>
        <begin position="81"/>
        <end position="202"/>
    </location>
</feature>
<evidence type="ECO:0000313" key="4">
    <source>
        <dbReference type="EMBL" id="CAL8138362.1"/>
    </source>
</evidence>
<feature type="region of interest" description="Disordered" evidence="2">
    <location>
        <begin position="1"/>
        <end position="26"/>
    </location>
</feature>
<accession>A0ABP1RXJ5</accession>
<sequence length="202" mass="22859">MPIEEPGPSRSCYSHSGEQRLEEDDFSKEQIRKIQEEKDAAIAKALQDELDSYERDKQLALEAQDRELAKMLHEKERARLRRAKEKARLKAEAAALSSDRVETPDGDSDGRAASRNSCSSERSRSSDVFPPRVPEKLRSPTGEQIGFRAHPKPLPPHPSSQDISSPSVSNHSRLEHHRLPIEPVPPYMPIHGYNRSSPKRNK</sequence>
<comment type="caution">
    <text evidence="4">The sequence shown here is derived from an EMBL/GenBank/DDBJ whole genome shotgun (WGS) entry which is preliminary data.</text>
</comment>
<dbReference type="Pfam" id="PF15295">
    <property type="entry name" value="CCDC50_N"/>
    <property type="match status" value="1"/>
</dbReference>
<feature type="compositionally biased region" description="Low complexity" evidence="2">
    <location>
        <begin position="159"/>
        <end position="169"/>
    </location>
</feature>
<proteinExistence type="predicted"/>
<feature type="domain" description="Coiled-coil" evidence="3">
    <location>
        <begin position="22"/>
        <end position="83"/>
    </location>
</feature>
<evidence type="ECO:0000256" key="2">
    <source>
        <dbReference type="SAM" id="MobiDB-lite"/>
    </source>
</evidence>